<dbReference type="Proteomes" id="UP000184130">
    <property type="component" value="Unassembled WGS sequence"/>
</dbReference>
<evidence type="ECO:0000256" key="6">
    <source>
        <dbReference type="SAM" id="Phobius"/>
    </source>
</evidence>
<comment type="subcellular location">
    <subcellularLocation>
        <location evidence="1">Cell membrane</location>
        <topology evidence="1">Multi-pass membrane protein</topology>
    </subcellularLocation>
</comment>
<dbReference type="InterPro" id="IPR002797">
    <property type="entry name" value="Polysacc_synth"/>
</dbReference>
<feature type="transmembrane region" description="Helical" evidence="6">
    <location>
        <begin position="329"/>
        <end position="345"/>
    </location>
</feature>
<evidence type="ECO:0000313" key="7">
    <source>
        <dbReference type="EMBL" id="SHL05327.1"/>
    </source>
</evidence>
<keyword evidence="2" id="KW-1003">Cell membrane</keyword>
<evidence type="ECO:0000256" key="2">
    <source>
        <dbReference type="ARBA" id="ARBA00022475"/>
    </source>
</evidence>
<dbReference type="OrthoDB" id="3010387at2"/>
<evidence type="ECO:0000256" key="5">
    <source>
        <dbReference type="ARBA" id="ARBA00023136"/>
    </source>
</evidence>
<evidence type="ECO:0000256" key="3">
    <source>
        <dbReference type="ARBA" id="ARBA00022692"/>
    </source>
</evidence>
<dbReference type="PANTHER" id="PTHR30250">
    <property type="entry name" value="PST FAMILY PREDICTED COLANIC ACID TRANSPORTER"/>
    <property type="match status" value="1"/>
</dbReference>
<evidence type="ECO:0000256" key="1">
    <source>
        <dbReference type="ARBA" id="ARBA00004651"/>
    </source>
</evidence>
<gene>
    <name evidence="7" type="ORF">SAMN05216463_12063</name>
</gene>
<dbReference type="AlphaFoldDB" id="A0A1M6XH82"/>
<keyword evidence="5 6" id="KW-0472">Membrane</keyword>
<dbReference type="EMBL" id="FRBD01000020">
    <property type="protein sequence ID" value="SHL05327.1"/>
    <property type="molecule type" value="Genomic_DNA"/>
</dbReference>
<dbReference type="PANTHER" id="PTHR30250:SF11">
    <property type="entry name" value="O-ANTIGEN TRANSPORTER-RELATED"/>
    <property type="match status" value="1"/>
</dbReference>
<feature type="transmembrane region" description="Helical" evidence="6">
    <location>
        <begin position="383"/>
        <end position="404"/>
    </location>
</feature>
<feature type="transmembrane region" description="Helical" evidence="6">
    <location>
        <begin position="54"/>
        <end position="72"/>
    </location>
</feature>
<feature type="transmembrane region" description="Helical" evidence="6">
    <location>
        <begin position="247"/>
        <end position="272"/>
    </location>
</feature>
<sequence>MRIGLRSKMSKDVVWTFTIQITIMLCAFAINKLLSNRLSIEDFGQYNLIKRSVQVLSFVMLAGVGIALPRYIPLYRNGEQQRSIVPLLAAALVYMTGITIIVCIISAAMVNDALLAIALAYAFTLALSQFVFAYYRGTGNYKWYNATQLVIQLAIILPLIFLPILTTRIVFLSWLIITSVLVAIYMGRELFIHKLPHLNIASIKEELKTIVKYSSGRLIADFFLFSLSAFPLIYISKTQGLQPTAYYSVGITFVTMVTPLYSFMGIILLPYVSECLAQKEQKRANLFINNLATLYLGTSLLIIAALYLFIGFFTSLFFADSYLATVETSRIMILAILPQALYLLYRNPIDAVSVKPYNAFILGICLVVMMISFSLSTTLTQLAWAYFLVSILQGVLSWITWQFIKNPSNS</sequence>
<dbReference type="GO" id="GO:0005886">
    <property type="term" value="C:plasma membrane"/>
    <property type="evidence" value="ECO:0007669"/>
    <property type="project" value="UniProtKB-SubCell"/>
</dbReference>
<feature type="transmembrane region" description="Helical" evidence="6">
    <location>
        <begin position="357"/>
        <end position="377"/>
    </location>
</feature>
<feature type="transmembrane region" description="Helical" evidence="6">
    <location>
        <begin position="12"/>
        <end position="34"/>
    </location>
</feature>
<reference evidence="7 8" key="1">
    <citation type="submission" date="2016-11" db="EMBL/GenBank/DDBJ databases">
        <authorList>
            <person name="Jaros S."/>
            <person name="Januszkiewicz K."/>
            <person name="Wedrychowicz H."/>
        </authorList>
    </citation>
    <scope>NUCLEOTIDE SEQUENCE [LARGE SCALE GENOMIC DNA]</scope>
    <source>
        <strain evidence="7 8">KHT3</strain>
    </source>
</reference>
<dbReference type="InterPro" id="IPR050833">
    <property type="entry name" value="Poly_Biosynth_Transport"/>
</dbReference>
<keyword evidence="3 6" id="KW-0812">Transmembrane</keyword>
<evidence type="ECO:0000256" key="4">
    <source>
        <dbReference type="ARBA" id="ARBA00022989"/>
    </source>
</evidence>
<feature type="transmembrane region" description="Helical" evidence="6">
    <location>
        <begin position="171"/>
        <end position="187"/>
    </location>
</feature>
<feature type="transmembrane region" description="Helical" evidence="6">
    <location>
        <begin position="84"/>
        <end position="107"/>
    </location>
</feature>
<feature type="transmembrane region" description="Helical" evidence="6">
    <location>
        <begin position="147"/>
        <end position="165"/>
    </location>
</feature>
<accession>A0A1M6XH82</accession>
<proteinExistence type="predicted"/>
<keyword evidence="4 6" id="KW-1133">Transmembrane helix</keyword>
<protein>
    <submittedName>
        <fullName evidence="7">Membrane protein involved in the export of O-antigen and teichoic acid</fullName>
    </submittedName>
</protein>
<feature type="transmembrane region" description="Helical" evidence="6">
    <location>
        <begin position="293"/>
        <end position="317"/>
    </location>
</feature>
<feature type="transmembrane region" description="Helical" evidence="6">
    <location>
        <begin position="113"/>
        <end position="135"/>
    </location>
</feature>
<organism evidence="7 8">
    <name type="scientific">Xylanibacter ruminicola</name>
    <name type="common">Prevotella ruminicola</name>
    <dbReference type="NCBI Taxonomy" id="839"/>
    <lineage>
        <taxon>Bacteria</taxon>
        <taxon>Pseudomonadati</taxon>
        <taxon>Bacteroidota</taxon>
        <taxon>Bacteroidia</taxon>
        <taxon>Bacteroidales</taxon>
        <taxon>Prevotellaceae</taxon>
        <taxon>Xylanibacter</taxon>
    </lineage>
</organism>
<dbReference type="Pfam" id="PF01943">
    <property type="entry name" value="Polysacc_synt"/>
    <property type="match status" value="1"/>
</dbReference>
<name>A0A1M6XH82_XYLRU</name>
<evidence type="ECO:0000313" key="8">
    <source>
        <dbReference type="Proteomes" id="UP000184130"/>
    </source>
</evidence>
<feature type="transmembrane region" description="Helical" evidence="6">
    <location>
        <begin position="218"/>
        <end position="235"/>
    </location>
</feature>